<dbReference type="Proteomes" id="UP001165653">
    <property type="component" value="Unassembled WGS sequence"/>
</dbReference>
<evidence type="ECO:0000313" key="3">
    <source>
        <dbReference type="Proteomes" id="UP001165653"/>
    </source>
</evidence>
<dbReference type="EMBL" id="JAPDDR010000007">
    <property type="protein sequence ID" value="MCW1914784.1"/>
    <property type="molecule type" value="Genomic_DNA"/>
</dbReference>
<feature type="region of interest" description="Disordered" evidence="1">
    <location>
        <begin position="1"/>
        <end position="52"/>
    </location>
</feature>
<proteinExistence type="predicted"/>
<evidence type="ECO:0008006" key="4">
    <source>
        <dbReference type="Google" id="ProtNLM"/>
    </source>
</evidence>
<evidence type="ECO:0000313" key="2">
    <source>
        <dbReference type="EMBL" id="MCW1914784.1"/>
    </source>
</evidence>
<keyword evidence="3" id="KW-1185">Reference proteome</keyword>
<evidence type="ECO:0000256" key="1">
    <source>
        <dbReference type="SAM" id="MobiDB-lite"/>
    </source>
</evidence>
<protein>
    <recommendedName>
        <fullName evidence="4">Porin</fullName>
    </recommendedName>
</protein>
<organism evidence="2 3">
    <name type="scientific">Luteolibacter rhizosphaerae</name>
    <dbReference type="NCBI Taxonomy" id="2989719"/>
    <lineage>
        <taxon>Bacteria</taxon>
        <taxon>Pseudomonadati</taxon>
        <taxon>Verrucomicrobiota</taxon>
        <taxon>Verrucomicrobiia</taxon>
        <taxon>Verrucomicrobiales</taxon>
        <taxon>Verrucomicrobiaceae</taxon>
        <taxon>Luteolibacter</taxon>
    </lineage>
</organism>
<sequence>MPVNAPVQGTISTSSAPDAPRQAANDAPSRPRTSNRRQRHSEPAAAPETYSAKDAPVAAPEIVYDDPGKFQLTLDAGWANKHLWRGIDLAQFTSFNHLVQGRPFDNTPFDGNPPPPGAPILPKPDSDVVFAGVTTTYKGFAFGMKYITTLSDEFNPFFAPSILTRDNYSELVATLNYTRMLVGDDLLEATAGFDFYYYPNGEFWGVDHQGMVYARFSSPHYKWAQPFVELFYNVATDSDGNGIAKDGVPGGASFRGAAGSDLVEGGGFELGVEGGDRIFGNDKVSVAFTYSLSTFYKSGYAFEDDGFSHVSATVATPVTIGSHFTITPAVTYVEAVGDISPKAAATATGFAQFPGGGSISSAWNEPGWVASVKASWAF</sequence>
<name>A0ABT3G5D6_9BACT</name>
<dbReference type="RefSeq" id="WP_264514319.1">
    <property type="nucleotide sequence ID" value="NZ_JAPDDR010000007.1"/>
</dbReference>
<feature type="compositionally biased region" description="Polar residues" evidence="1">
    <location>
        <begin position="7"/>
        <end position="16"/>
    </location>
</feature>
<gene>
    <name evidence="2" type="ORF">OJ996_14450</name>
</gene>
<accession>A0ABT3G5D6</accession>
<reference evidence="2" key="1">
    <citation type="submission" date="2022-10" db="EMBL/GenBank/DDBJ databases">
        <title>Luteolibacter sp. GHJ8, whole genome shotgun sequencing project.</title>
        <authorList>
            <person name="Zhao G."/>
            <person name="Shen L."/>
        </authorList>
    </citation>
    <scope>NUCLEOTIDE SEQUENCE</scope>
    <source>
        <strain evidence="2">GHJ8</strain>
    </source>
</reference>
<comment type="caution">
    <text evidence="2">The sequence shown here is derived from an EMBL/GenBank/DDBJ whole genome shotgun (WGS) entry which is preliminary data.</text>
</comment>